<dbReference type="InterPro" id="IPR050300">
    <property type="entry name" value="GDXG_lipolytic_enzyme"/>
</dbReference>
<keyword evidence="5" id="KW-1185">Reference proteome</keyword>
<protein>
    <submittedName>
        <fullName evidence="4">Acetyl esterase/lipase</fullName>
    </submittedName>
</protein>
<keyword evidence="1" id="KW-0378">Hydrolase</keyword>
<dbReference type="RefSeq" id="WP_097062022.1">
    <property type="nucleotide sequence ID" value="NZ_OBMI01000001.1"/>
</dbReference>
<evidence type="ECO:0000259" key="3">
    <source>
        <dbReference type="Pfam" id="PF20434"/>
    </source>
</evidence>
<dbReference type="InterPro" id="IPR029058">
    <property type="entry name" value="AB_hydrolase_fold"/>
</dbReference>
<accession>A0A285QAJ0</accession>
<organism evidence="4 5">
    <name type="scientific">Sphingomonas guangdongensis</name>
    <dbReference type="NCBI Taxonomy" id="1141890"/>
    <lineage>
        <taxon>Bacteria</taxon>
        <taxon>Pseudomonadati</taxon>
        <taxon>Pseudomonadota</taxon>
        <taxon>Alphaproteobacteria</taxon>
        <taxon>Sphingomonadales</taxon>
        <taxon>Sphingomonadaceae</taxon>
        <taxon>Sphingomonas</taxon>
    </lineage>
</organism>
<dbReference type="Gene3D" id="3.40.50.1820">
    <property type="entry name" value="alpha/beta hydrolase"/>
    <property type="match status" value="1"/>
</dbReference>
<feature type="domain" description="BD-FAE-like" evidence="3">
    <location>
        <begin position="67"/>
        <end position="265"/>
    </location>
</feature>
<sequence length="321" mass="33535">MLPCLLAAAALASGAGATAQTRDFPTAAAPVLEDRFPQVPVAFPDGVKAYRDVTYQTLPGYRPQIVDIYVPAGAGPHPLILYIHGGGWIGGHTRHSGALADFPKVLARLAAEGFVVASLEYRLSGEAAFPAQLQDSNAALRFLRAHATDYQIDPAKVGVWGGSAGGHLAALTAVTCRDTTLDPKAAADGCVQAAVTWYGVFDFAGMNATPDGNAAGARLLGCQGSCPADRIRAVSPVTYIDAKDPPFLLIHGDEDKVVPVAQSHKGEAALRAAGVRVQSIYLPAVDHSFIGADAAATRAATLRATNATFDFFHQQLGVPRR</sequence>
<feature type="signal peptide" evidence="2">
    <location>
        <begin position="1"/>
        <end position="19"/>
    </location>
</feature>
<dbReference type="InterPro" id="IPR049492">
    <property type="entry name" value="BD-FAE-like_dom"/>
</dbReference>
<evidence type="ECO:0000256" key="1">
    <source>
        <dbReference type="ARBA" id="ARBA00022801"/>
    </source>
</evidence>
<reference evidence="4 5" key="1">
    <citation type="submission" date="2017-07" db="EMBL/GenBank/DDBJ databases">
        <authorList>
            <person name="Sun Z.S."/>
            <person name="Albrecht U."/>
            <person name="Echele G."/>
            <person name="Lee C.C."/>
        </authorList>
    </citation>
    <scope>NUCLEOTIDE SEQUENCE [LARGE SCALE GENOMIC DNA]</scope>
    <source>
        <strain evidence="4 5">CGMCC 1.12672</strain>
    </source>
</reference>
<dbReference type="EMBL" id="OBMI01000001">
    <property type="protein sequence ID" value="SOB78504.1"/>
    <property type="molecule type" value="Genomic_DNA"/>
</dbReference>
<feature type="chain" id="PRO_5012448081" evidence="2">
    <location>
        <begin position="20"/>
        <end position="321"/>
    </location>
</feature>
<proteinExistence type="predicted"/>
<dbReference type="AlphaFoldDB" id="A0A285QAJ0"/>
<gene>
    <name evidence="4" type="ORF">SAMN06297144_0008</name>
</gene>
<evidence type="ECO:0000313" key="5">
    <source>
        <dbReference type="Proteomes" id="UP000219494"/>
    </source>
</evidence>
<evidence type="ECO:0000256" key="2">
    <source>
        <dbReference type="SAM" id="SignalP"/>
    </source>
</evidence>
<evidence type="ECO:0000313" key="4">
    <source>
        <dbReference type="EMBL" id="SOB78504.1"/>
    </source>
</evidence>
<dbReference type="Pfam" id="PF20434">
    <property type="entry name" value="BD-FAE"/>
    <property type="match status" value="1"/>
</dbReference>
<name>A0A285QAJ0_9SPHN</name>
<dbReference type="SUPFAM" id="SSF53474">
    <property type="entry name" value="alpha/beta-Hydrolases"/>
    <property type="match status" value="1"/>
</dbReference>
<dbReference type="GO" id="GO:0016787">
    <property type="term" value="F:hydrolase activity"/>
    <property type="evidence" value="ECO:0007669"/>
    <property type="project" value="UniProtKB-KW"/>
</dbReference>
<dbReference type="PANTHER" id="PTHR48081">
    <property type="entry name" value="AB HYDROLASE SUPERFAMILY PROTEIN C4A8.06C"/>
    <property type="match status" value="1"/>
</dbReference>
<dbReference type="PANTHER" id="PTHR48081:SF13">
    <property type="entry name" value="ALPHA_BETA HYDROLASE"/>
    <property type="match status" value="1"/>
</dbReference>
<keyword evidence="2" id="KW-0732">Signal</keyword>
<dbReference type="OrthoDB" id="9771666at2"/>
<dbReference type="Proteomes" id="UP000219494">
    <property type="component" value="Unassembled WGS sequence"/>
</dbReference>